<dbReference type="EMBL" id="RFFN01000002">
    <property type="protein sequence ID" value="RMH97997.1"/>
    <property type="molecule type" value="Genomic_DNA"/>
</dbReference>
<organism evidence="3 5">
    <name type="scientific">Pseudomonas songnenensis</name>
    <dbReference type="NCBI Taxonomy" id="1176259"/>
    <lineage>
        <taxon>Bacteria</taxon>
        <taxon>Pseudomonadati</taxon>
        <taxon>Pseudomonadota</taxon>
        <taxon>Gammaproteobacteria</taxon>
        <taxon>Pseudomonadales</taxon>
        <taxon>Pseudomonadaceae</taxon>
        <taxon>Pseudomonas</taxon>
    </lineage>
</organism>
<comment type="caution">
    <text evidence="3">The sequence shown here is derived from an EMBL/GenBank/DDBJ whole genome shotgun (WGS) entry which is preliminary data.</text>
</comment>
<name>A0A482UFL0_9PSED</name>
<evidence type="ECO:0000313" key="3">
    <source>
        <dbReference type="EMBL" id="RYJ61820.1"/>
    </source>
</evidence>
<protein>
    <submittedName>
        <fullName evidence="3">Uncharacterized protein</fullName>
    </submittedName>
</protein>
<sequence>MGAHDLVLQRGQADTIRIHLSLEPTENRKGGSLLRLKTLEPPTKVVEKNASYDRTQERSATQNCGH</sequence>
<dbReference type="OrthoDB" id="9911211at2"/>
<feature type="compositionally biased region" description="Basic and acidic residues" evidence="1">
    <location>
        <begin position="45"/>
        <end position="57"/>
    </location>
</feature>
<gene>
    <name evidence="2" type="ORF">EA798_06155</name>
    <name evidence="3" type="ORF">EJA06_014070</name>
</gene>
<dbReference type="Proteomes" id="UP000282800">
    <property type="component" value="Unassembled WGS sequence"/>
</dbReference>
<feature type="region of interest" description="Disordered" evidence="1">
    <location>
        <begin position="45"/>
        <end position="66"/>
    </location>
</feature>
<dbReference type="Proteomes" id="UP000279228">
    <property type="component" value="Unassembled WGS sequence"/>
</dbReference>
<evidence type="ECO:0000313" key="2">
    <source>
        <dbReference type="EMBL" id="RMH97997.1"/>
    </source>
</evidence>
<evidence type="ECO:0000313" key="5">
    <source>
        <dbReference type="Proteomes" id="UP000282800"/>
    </source>
</evidence>
<keyword evidence="4" id="KW-1185">Reference proteome</keyword>
<accession>A0A482UFL0</accession>
<dbReference type="AlphaFoldDB" id="A0A482UFL0"/>
<reference evidence="2 4" key="1">
    <citation type="submission" date="2018-10" db="EMBL/GenBank/DDBJ databases">
        <title>Pseudomonas songnenensis NEAU-ST5-5(T) genome.</title>
        <authorList>
            <person name="Pengp J."/>
            <person name="Liu Z.-P."/>
        </authorList>
    </citation>
    <scope>NUCLEOTIDE SEQUENCE [LARGE SCALE GENOMIC DNA]</scope>
    <source>
        <strain evidence="2 4">NEAU-ST5-5</strain>
    </source>
</reference>
<evidence type="ECO:0000256" key="1">
    <source>
        <dbReference type="SAM" id="MobiDB-lite"/>
    </source>
</evidence>
<evidence type="ECO:0000313" key="4">
    <source>
        <dbReference type="Proteomes" id="UP000279228"/>
    </source>
</evidence>
<reference evidence="3 5" key="2">
    <citation type="submission" date="2019-01" db="EMBL/GenBank/DDBJ databases">
        <title>High-quality draft genome of. Pseudomonas songnenensis str. L103, a full-fledged denitrifier isolated from 100 meters deep aquifer in a heavily nitrogen fertilized agricultural area.</title>
        <authorList>
            <person name="Liu M."/>
            <person name="Liu B."/>
        </authorList>
    </citation>
    <scope>NUCLEOTIDE SEQUENCE [LARGE SCALE GENOMIC DNA]</scope>
    <source>
        <strain evidence="3 5">L103</strain>
    </source>
</reference>
<proteinExistence type="predicted"/>
<dbReference type="EMBL" id="RWYU02000005">
    <property type="protein sequence ID" value="RYJ61820.1"/>
    <property type="molecule type" value="Genomic_DNA"/>
</dbReference>